<dbReference type="VEuPathDB" id="TriTrypDB:TM35_000074970"/>
<dbReference type="OrthoDB" id="271862at2759"/>
<protein>
    <submittedName>
        <fullName evidence="2">Putative serine peptidase</fullName>
    </submittedName>
</protein>
<keyword evidence="3" id="KW-1185">Reference proteome</keyword>
<reference evidence="2 3" key="1">
    <citation type="submission" date="2017-03" db="EMBL/GenBank/DDBJ databases">
        <title>An alternative strategy for trypanosome survival in the mammalian bloodstream revealed through genome and transcriptome analysis of the ubiquitous bovine parasite Trypanosoma (Megatrypanum) theileri.</title>
        <authorList>
            <person name="Kelly S."/>
            <person name="Ivens A."/>
            <person name="Mott A."/>
            <person name="O'Neill E."/>
            <person name="Emms D."/>
            <person name="Macleod O."/>
            <person name="Voorheis P."/>
            <person name="Matthews J."/>
            <person name="Matthews K."/>
            <person name="Carrington M."/>
        </authorList>
    </citation>
    <scope>NUCLEOTIDE SEQUENCE [LARGE SCALE GENOMIC DNA]</scope>
    <source>
        <strain evidence="2">Edinburgh</strain>
    </source>
</reference>
<name>A0A1X0P302_9TRYP</name>
<gene>
    <name evidence="2" type="ORF">TM35_000074970</name>
</gene>
<proteinExistence type="predicted"/>
<dbReference type="RefSeq" id="XP_028885139.1">
    <property type="nucleotide sequence ID" value="XM_029023943.1"/>
</dbReference>
<organism evidence="2 3">
    <name type="scientific">Trypanosoma theileri</name>
    <dbReference type="NCBI Taxonomy" id="67003"/>
    <lineage>
        <taxon>Eukaryota</taxon>
        <taxon>Discoba</taxon>
        <taxon>Euglenozoa</taxon>
        <taxon>Kinetoplastea</taxon>
        <taxon>Metakinetoplastina</taxon>
        <taxon>Trypanosomatida</taxon>
        <taxon>Trypanosomatidae</taxon>
        <taxon>Trypanosoma</taxon>
    </lineage>
</organism>
<evidence type="ECO:0000256" key="1">
    <source>
        <dbReference type="SAM" id="MobiDB-lite"/>
    </source>
</evidence>
<dbReference type="GeneID" id="39983723"/>
<evidence type="ECO:0000313" key="3">
    <source>
        <dbReference type="Proteomes" id="UP000192257"/>
    </source>
</evidence>
<dbReference type="AlphaFoldDB" id="A0A1X0P302"/>
<dbReference type="EMBL" id="NBCO01000007">
    <property type="protein sequence ID" value="ORC91073.1"/>
    <property type="molecule type" value="Genomic_DNA"/>
</dbReference>
<sequence length="519" mass="57525">MLRITQVCRTALPNLINTVRRTPAYLRHAPPGLYVTCDFEKSRRHATLLIDASLDGEAPLTNGTYLLTSTEGDDVSFRQAQSALVGLPYAQNASQASYFADNLLSSSLKRGGMGIPFDGIQTLVIPELNPFAAHIVKELVARLPQLKVACSPLTAAFLSDGDFCAGIRKALCENDEQLTAKLIEFADLPQTNLHIIEDGSTISFFGESRKLSVASGDLSQTRERWKRERRNKLKHFESYGLFLYDPAFHALLVGPSAGVHFPWLPFVVHEADAAALLLLPDVLASLKTGGSPLLEVWHVKELCERIATVLQKFPESQRVLTTCYGEFPGGADGYLGRLQQTAEKLEELRSRLGRRLSTDTVRDMNKWSLMLEEKIMKEILFTNTSLEKTSEVVLDAYKSWANKFYTGRIARALAQSAATLPPDALPKDHVRPSTTTTTTSSSSSTSTPSNTEGIAGVQLLKRHLEKRGMNSLSPIVEREEIDVRVFLAMDSEELKKVFKATFGVVKKMEMLQQELRASH</sequence>
<feature type="region of interest" description="Disordered" evidence="1">
    <location>
        <begin position="420"/>
        <end position="453"/>
    </location>
</feature>
<evidence type="ECO:0000313" key="2">
    <source>
        <dbReference type="EMBL" id="ORC91073.1"/>
    </source>
</evidence>
<comment type="caution">
    <text evidence="2">The sequence shown here is derived from an EMBL/GenBank/DDBJ whole genome shotgun (WGS) entry which is preliminary data.</text>
</comment>
<accession>A0A1X0P302</accession>
<feature type="compositionally biased region" description="Low complexity" evidence="1">
    <location>
        <begin position="432"/>
        <end position="449"/>
    </location>
</feature>
<dbReference type="Proteomes" id="UP000192257">
    <property type="component" value="Unassembled WGS sequence"/>
</dbReference>